<evidence type="ECO:0000313" key="5">
    <source>
        <dbReference type="EMBL" id="KAL2052294.1"/>
    </source>
</evidence>
<evidence type="ECO:0000313" key="6">
    <source>
        <dbReference type="Proteomes" id="UP001590951"/>
    </source>
</evidence>
<dbReference type="InterPro" id="IPR015814">
    <property type="entry name" value="Pgluconate_DH_NAD-bd_C"/>
</dbReference>
<name>A0ABR4B5W4_9LECA</name>
<keyword evidence="6" id="KW-1185">Reference proteome</keyword>
<evidence type="ECO:0000259" key="3">
    <source>
        <dbReference type="Pfam" id="PF03446"/>
    </source>
</evidence>
<dbReference type="EMBL" id="JBHFEH010000028">
    <property type="protein sequence ID" value="KAL2052294.1"/>
    <property type="molecule type" value="Genomic_DNA"/>
</dbReference>
<evidence type="ECO:0000259" key="4">
    <source>
        <dbReference type="Pfam" id="PF09130"/>
    </source>
</evidence>
<dbReference type="InterPro" id="IPR013328">
    <property type="entry name" value="6PGD_dom2"/>
</dbReference>
<evidence type="ECO:0000256" key="2">
    <source>
        <dbReference type="SAM" id="MobiDB-lite"/>
    </source>
</evidence>
<accession>A0ABR4B5W4</accession>
<dbReference type="SUPFAM" id="SSF48179">
    <property type="entry name" value="6-phosphogluconate dehydrogenase C-terminal domain-like"/>
    <property type="match status" value="1"/>
</dbReference>
<comment type="similarity">
    <text evidence="1">Belongs to the HIBADH-related family. NP60 subfamily.</text>
</comment>
<feature type="compositionally biased region" description="Basic and acidic residues" evidence="2">
    <location>
        <begin position="279"/>
        <end position="297"/>
    </location>
</feature>
<dbReference type="InterPro" id="IPR008927">
    <property type="entry name" value="6-PGluconate_DH-like_C_sf"/>
</dbReference>
<protein>
    <recommendedName>
        <fullName evidence="7">6-phosphogluconate dehydrogenase C-terminal domain-like protein</fullName>
    </recommendedName>
</protein>
<dbReference type="Proteomes" id="UP001590951">
    <property type="component" value="Unassembled WGS sequence"/>
</dbReference>
<dbReference type="Gene3D" id="3.40.50.720">
    <property type="entry name" value="NAD(P)-binding Rossmann-like Domain"/>
    <property type="match status" value="1"/>
</dbReference>
<feature type="region of interest" description="Disordered" evidence="2">
    <location>
        <begin position="279"/>
        <end position="312"/>
    </location>
</feature>
<dbReference type="Gene3D" id="1.10.1040.10">
    <property type="entry name" value="N-(1-d-carboxylethyl)-l-norvaline Dehydrogenase, domain 2"/>
    <property type="match status" value="1"/>
</dbReference>
<dbReference type="Pfam" id="PF03446">
    <property type="entry name" value="NAD_binding_2"/>
    <property type="match status" value="1"/>
</dbReference>
<comment type="caution">
    <text evidence="5">The sequence shown here is derived from an EMBL/GenBank/DDBJ whole genome shotgun (WGS) entry which is preliminary data.</text>
</comment>
<dbReference type="Pfam" id="PF09130">
    <property type="entry name" value="DUF1932"/>
    <property type="match status" value="1"/>
</dbReference>
<gene>
    <name evidence="5" type="ORF">ABVK25_007453</name>
</gene>
<dbReference type="InterPro" id="IPR036291">
    <property type="entry name" value="NAD(P)-bd_dom_sf"/>
</dbReference>
<feature type="domain" description="Phosphogluconate dehydrogenase NAD-binding putative C-terminal" evidence="4">
    <location>
        <begin position="203"/>
        <end position="273"/>
    </location>
</feature>
<evidence type="ECO:0000256" key="1">
    <source>
        <dbReference type="ARBA" id="ARBA00007598"/>
    </source>
</evidence>
<dbReference type="SUPFAM" id="SSF51735">
    <property type="entry name" value="NAD(P)-binding Rossmann-fold domains"/>
    <property type="match status" value="1"/>
</dbReference>
<sequence>MPPPLATIGIASVGEMGAGIAKLLSAHNYRVITNVSDRSESTRQRARAVSIELVESDKHLIQEVDYILSIVPPRDAVSTAEKMLNAFKLGKRALRRERGLCYVDLNAISPKTAMRIAERFEGTDVSFVDGGIIGAAPKLQADGSWTKPSLVVSGPHKLDSQLAETLNVKHVADTIGPASGLKMCFASTTKGLTAIAIQSFTTAHRLGMLDRLQGHLKEYSPKTGELAAKGLVGMPPKAYRWVDEMKEIAETMHDEGGFEKDLFSGVSEIFRFVADETELGKEKTESRRLGKTPEDVARVVGEGMSGRKEKVE</sequence>
<proteinExistence type="inferred from homology"/>
<reference evidence="5 6" key="1">
    <citation type="submission" date="2024-09" db="EMBL/GenBank/DDBJ databases">
        <title>Rethinking Asexuality: The Enigmatic Case of Functional Sexual Genes in Lepraria (Stereocaulaceae).</title>
        <authorList>
            <person name="Doellman M."/>
            <person name="Sun Y."/>
            <person name="Barcenas-Pena A."/>
            <person name="Lumbsch H.T."/>
            <person name="Grewe F."/>
        </authorList>
    </citation>
    <scope>NUCLEOTIDE SEQUENCE [LARGE SCALE GENOMIC DNA]</scope>
    <source>
        <strain evidence="5 6">Grewe 0041</strain>
    </source>
</reference>
<evidence type="ECO:0008006" key="7">
    <source>
        <dbReference type="Google" id="ProtNLM"/>
    </source>
</evidence>
<feature type="domain" description="6-phosphogluconate dehydrogenase NADP-binding" evidence="3">
    <location>
        <begin position="8"/>
        <end position="138"/>
    </location>
</feature>
<dbReference type="PANTHER" id="PTHR43580">
    <property type="entry name" value="OXIDOREDUCTASE GLYR1-RELATED"/>
    <property type="match status" value="1"/>
</dbReference>
<dbReference type="PANTHER" id="PTHR43580:SF2">
    <property type="entry name" value="CYTOKINE-LIKE NUCLEAR FACTOR N-PAC"/>
    <property type="match status" value="1"/>
</dbReference>
<organism evidence="5 6">
    <name type="scientific">Lepraria finkii</name>
    <dbReference type="NCBI Taxonomy" id="1340010"/>
    <lineage>
        <taxon>Eukaryota</taxon>
        <taxon>Fungi</taxon>
        <taxon>Dikarya</taxon>
        <taxon>Ascomycota</taxon>
        <taxon>Pezizomycotina</taxon>
        <taxon>Lecanoromycetes</taxon>
        <taxon>OSLEUM clade</taxon>
        <taxon>Lecanoromycetidae</taxon>
        <taxon>Lecanorales</taxon>
        <taxon>Lecanorineae</taxon>
        <taxon>Stereocaulaceae</taxon>
        <taxon>Lepraria</taxon>
    </lineage>
</organism>
<dbReference type="InterPro" id="IPR006115">
    <property type="entry name" value="6PGDH_NADP-bd"/>
</dbReference>
<dbReference type="InterPro" id="IPR051265">
    <property type="entry name" value="HIBADH-related_NP60_sf"/>
</dbReference>